<evidence type="ECO:0000256" key="1">
    <source>
        <dbReference type="ARBA" id="ARBA00022737"/>
    </source>
</evidence>
<reference evidence="7 8" key="1">
    <citation type="submission" date="2019-12" db="EMBL/GenBank/DDBJ databases">
        <authorList>
            <person name="Alioto T."/>
            <person name="Alioto T."/>
            <person name="Gomez Garrido J."/>
        </authorList>
    </citation>
    <scope>NUCLEOTIDE SEQUENCE [LARGE SCALE GENOMIC DNA]</scope>
</reference>
<dbReference type="InterPro" id="IPR001313">
    <property type="entry name" value="Pumilio_RNA-bd_rpt"/>
</dbReference>
<feature type="repeat" description="Pumilio" evidence="4">
    <location>
        <begin position="403"/>
        <end position="445"/>
    </location>
</feature>
<dbReference type="InterPro" id="IPR016024">
    <property type="entry name" value="ARM-type_fold"/>
</dbReference>
<dbReference type="Pfam" id="PF22493">
    <property type="entry name" value="PUF_NOP9"/>
    <property type="match status" value="1"/>
</dbReference>
<dbReference type="GO" id="GO:0006417">
    <property type="term" value="P:regulation of translation"/>
    <property type="evidence" value="ECO:0007669"/>
    <property type="project" value="UniProtKB-KW"/>
</dbReference>
<dbReference type="Gramene" id="OE9A065653T1">
    <property type="protein sequence ID" value="OE9A065653C1"/>
    <property type="gene ID" value="OE9A065653"/>
</dbReference>
<dbReference type="InterPro" id="IPR033133">
    <property type="entry name" value="PUM-HD"/>
</dbReference>
<dbReference type="SMART" id="SM00025">
    <property type="entry name" value="Pumilio"/>
    <property type="match status" value="6"/>
</dbReference>
<dbReference type="OrthoDB" id="668540at2759"/>
<proteinExistence type="predicted"/>
<dbReference type="PANTHER" id="PTHR12537:SF137">
    <property type="entry name" value="PUMILIO HOMOLOG 16-RELATED"/>
    <property type="match status" value="1"/>
</dbReference>
<evidence type="ECO:0000313" key="8">
    <source>
        <dbReference type="Proteomes" id="UP000594638"/>
    </source>
</evidence>
<feature type="compositionally biased region" description="Polar residues" evidence="5">
    <location>
        <begin position="83"/>
        <end position="98"/>
    </location>
</feature>
<feature type="domain" description="PUM-HD" evidence="6">
    <location>
        <begin position="114"/>
        <end position="471"/>
    </location>
</feature>
<gene>
    <name evidence="7" type="ORF">OLEA9_A065653</name>
</gene>
<keyword evidence="8" id="KW-1185">Reference proteome</keyword>
<comment type="caution">
    <text evidence="7">The sequence shown here is derived from an EMBL/GenBank/DDBJ whole genome shotgun (WGS) entry which is preliminary data.</text>
</comment>
<dbReference type="PROSITE" id="PS50302">
    <property type="entry name" value="PUM"/>
    <property type="match status" value="1"/>
</dbReference>
<dbReference type="PROSITE" id="PS50303">
    <property type="entry name" value="PUM_HD"/>
    <property type="match status" value="1"/>
</dbReference>
<dbReference type="SUPFAM" id="SSF48371">
    <property type="entry name" value="ARM repeat"/>
    <property type="match status" value="1"/>
</dbReference>
<evidence type="ECO:0000256" key="2">
    <source>
        <dbReference type="ARBA" id="ARBA00022845"/>
    </source>
</evidence>
<sequence>MAGSTSKNFKNGQAKPDEFEAFVTYFGSLTVGEDRDFNAQSGTNDHQGSFSYSVPATQNPERDTIDDEQTEKRRDQLLAPQENHATTQGFSRNSVSNQGDIWVHHNSNNLGENSVSGLFSPNQNFSSNNHIQTSSSGLWNQNGQCSGSNFESAYPGRNLNYNAGIQIGSNVLQGENIRKTLFADILDSIFCLMKHETGHVLFDELLDSCVGDEFHLVVLKLWSNIELFIETAFCRIGSNSIQKLIKKLKRTPYTYMMTRILSSRFYQLMTHDFARHVILQCLNLLDRKSNEILYECAIHYFLDLARHEVGCRSLNECINSIAGNQRDTLLNCIAHVSDFLSNDPYGNYVVQHVLELRNNLITKKILCCLQGQFILLSKTKGGSHVVEKCIESSALGCSFVVTKLLDCSNNIVRLSQHQFGNFVIQKALSRTKIERQIHLHETLVVILEQNAKKLKLTKSGNHVLNRLEELREAKFNP</sequence>
<dbReference type="Proteomes" id="UP000594638">
    <property type="component" value="Unassembled WGS sequence"/>
</dbReference>
<feature type="compositionally biased region" description="Polar residues" evidence="5">
    <location>
        <begin position="38"/>
        <end position="59"/>
    </location>
</feature>
<dbReference type="Gene3D" id="1.25.10.10">
    <property type="entry name" value="Leucine-rich Repeat Variant"/>
    <property type="match status" value="1"/>
</dbReference>
<dbReference type="GO" id="GO:0003729">
    <property type="term" value="F:mRNA binding"/>
    <property type="evidence" value="ECO:0007669"/>
    <property type="project" value="TreeGrafter"/>
</dbReference>
<evidence type="ECO:0000313" key="7">
    <source>
        <dbReference type="EMBL" id="CAA2950980.1"/>
    </source>
</evidence>
<dbReference type="PANTHER" id="PTHR12537">
    <property type="entry name" value="RNA BINDING PROTEIN PUMILIO-RELATED"/>
    <property type="match status" value="1"/>
</dbReference>
<feature type="region of interest" description="Disordered" evidence="5">
    <location>
        <begin position="34"/>
        <end position="98"/>
    </location>
</feature>
<evidence type="ECO:0000259" key="6">
    <source>
        <dbReference type="PROSITE" id="PS50303"/>
    </source>
</evidence>
<dbReference type="InterPro" id="IPR011989">
    <property type="entry name" value="ARM-like"/>
</dbReference>
<keyword evidence="2" id="KW-0810">Translation regulation</keyword>
<dbReference type="EMBL" id="CACTIH010000077">
    <property type="protein sequence ID" value="CAA2950980.1"/>
    <property type="molecule type" value="Genomic_DNA"/>
</dbReference>
<name>A0A8S0PGK5_OLEEU</name>
<keyword evidence="3" id="KW-0694">RNA-binding</keyword>
<organism evidence="7 8">
    <name type="scientific">Olea europaea subsp. europaea</name>
    <dbReference type="NCBI Taxonomy" id="158383"/>
    <lineage>
        <taxon>Eukaryota</taxon>
        <taxon>Viridiplantae</taxon>
        <taxon>Streptophyta</taxon>
        <taxon>Embryophyta</taxon>
        <taxon>Tracheophyta</taxon>
        <taxon>Spermatophyta</taxon>
        <taxon>Magnoliopsida</taxon>
        <taxon>eudicotyledons</taxon>
        <taxon>Gunneridae</taxon>
        <taxon>Pentapetalae</taxon>
        <taxon>asterids</taxon>
        <taxon>lamiids</taxon>
        <taxon>Lamiales</taxon>
        <taxon>Oleaceae</taxon>
        <taxon>Oleeae</taxon>
        <taxon>Olea</taxon>
    </lineage>
</organism>
<evidence type="ECO:0000256" key="4">
    <source>
        <dbReference type="PROSITE-ProRule" id="PRU00317"/>
    </source>
</evidence>
<accession>A0A8S0PGK5</accession>
<evidence type="ECO:0000256" key="5">
    <source>
        <dbReference type="SAM" id="MobiDB-lite"/>
    </source>
</evidence>
<dbReference type="GO" id="GO:0005737">
    <property type="term" value="C:cytoplasm"/>
    <property type="evidence" value="ECO:0007669"/>
    <property type="project" value="TreeGrafter"/>
</dbReference>
<protein>
    <submittedName>
        <fullName evidence="7">Pumilio homolog 12-like</fullName>
    </submittedName>
</protein>
<dbReference type="AlphaFoldDB" id="A0A8S0PGK5"/>
<evidence type="ECO:0000256" key="3">
    <source>
        <dbReference type="ARBA" id="ARBA00022884"/>
    </source>
</evidence>
<keyword evidence="1" id="KW-0677">Repeat</keyword>